<feature type="region of interest" description="Disordered" evidence="1">
    <location>
        <begin position="29"/>
        <end position="65"/>
    </location>
</feature>
<dbReference type="Gene3D" id="1.20.1270.180">
    <property type="match status" value="1"/>
</dbReference>
<evidence type="ECO:0000313" key="5">
    <source>
        <dbReference type="Proteomes" id="UP000036932"/>
    </source>
</evidence>
<dbReference type="EMBL" id="LIUT01000001">
    <property type="protein sequence ID" value="KOR90333.1"/>
    <property type="molecule type" value="Genomic_DNA"/>
</dbReference>
<dbReference type="Pfam" id="PF07007">
    <property type="entry name" value="LprI"/>
    <property type="match status" value="1"/>
</dbReference>
<dbReference type="RefSeq" id="WP_054403275.1">
    <property type="nucleotide sequence ID" value="NZ_LIUT01000001.1"/>
</dbReference>
<feature type="compositionally biased region" description="Basic and acidic residues" evidence="1">
    <location>
        <begin position="51"/>
        <end position="60"/>
    </location>
</feature>
<dbReference type="PATRIC" id="fig|1705565.3.peg.5093"/>
<organism evidence="4 5">
    <name type="scientific">Paenibacillus solani</name>
    <dbReference type="NCBI Taxonomy" id="1705565"/>
    <lineage>
        <taxon>Bacteria</taxon>
        <taxon>Bacillati</taxon>
        <taxon>Bacillota</taxon>
        <taxon>Bacilli</taxon>
        <taxon>Bacillales</taxon>
        <taxon>Paenibacillaceae</taxon>
        <taxon>Paenibacillus</taxon>
    </lineage>
</organism>
<accession>A0A0M1P765</accession>
<feature type="signal peptide" evidence="2">
    <location>
        <begin position="1"/>
        <end position="22"/>
    </location>
</feature>
<evidence type="ECO:0000313" key="4">
    <source>
        <dbReference type="EMBL" id="KOR90333.1"/>
    </source>
</evidence>
<evidence type="ECO:0000259" key="3">
    <source>
        <dbReference type="Pfam" id="PF07007"/>
    </source>
</evidence>
<feature type="chain" id="PRO_5038705543" description="Lysozyme inhibitor LprI-like N-terminal domain-containing protein" evidence="2">
    <location>
        <begin position="23"/>
        <end position="217"/>
    </location>
</feature>
<comment type="caution">
    <text evidence="4">The sequence shown here is derived from an EMBL/GenBank/DDBJ whole genome shotgun (WGS) entry which is preliminary data.</text>
</comment>
<dbReference type="OrthoDB" id="2471792at2"/>
<evidence type="ECO:0000256" key="2">
    <source>
        <dbReference type="SAM" id="SignalP"/>
    </source>
</evidence>
<reference evidence="5" key="1">
    <citation type="submission" date="2015-08" db="EMBL/GenBank/DDBJ databases">
        <title>Genome sequencing project for genomic taxonomy and phylogenomics of Bacillus-like bacteria.</title>
        <authorList>
            <person name="Liu B."/>
            <person name="Wang J."/>
            <person name="Zhu Y."/>
            <person name="Liu G."/>
            <person name="Chen Q."/>
            <person name="Chen Z."/>
            <person name="Lan J."/>
            <person name="Che J."/>
            <person name="Ge C."/>
            <person name="Shi H."/>
            <person name="Pan Z."/>
            <person name="Liu X."/>
        </authorList>
    </citation>
    <scope>NUCLEOTIDE SEQUENCE [LARGE SCALE GENOMIC DNA]</scope>
    <source>
        <strain evidence="5">FJAT-22460</strain>
    </source>
</reference>
<feature type="domain" description="Lysozyme inhibitor LprI-like N-terminal" evidence="3">
    <location>
        <begin position="107"/>
        <end position="198"/>
    </location>
</feature>
<proteinExistence type="predicted"/>
<gene>
    <name evidence="4" type="ORF">AM231_15170</name>
</gene>
<sequence>MKGKILLLFFMTIMFSSCQNISQSTTLNSETKSTMNSELPPDVASTGNGTDSKEITEVRSDPSNNEVLSRSIGNYELKGEFYDEMLRNPIDHDYEVDFNEFQNSKEIITTLEWGALEGKYTEIWDKELNQIYKKLLSKLDREPREALIESQKEWLQYHLRETKFVEKTFISNGYLGSQGSVSLGRVIKERIRERTMQLFEYRYLLDGEVEFLYQSKK</sequence>
<dbReference type="Proteomes" id="UP000036932">
    <property type="component" value="Unassembled WGS sequence"/>
</dbReference>
<keyword evidence="2" id="KW-0732">Signal</keyword>
<evidence type="ECO:0000256" key="1">
    <source>
        <dbReference type="SAM" id="MobiDB-lite"/>
    </source>
</evidence>
<dbReference type="InterPro" id="IPR009739">
    <property type="entry name" value="LprI-like_N"/>
</dbReference>
<name>A0A0M1P765_9BACL</name>
<dbReference type="AlphaFoldDB" id="A0A0M1P765"/>
<keyword evidence="5" id="KW-1185">Reference proteome</keyword>
<protein>
    <recommendedName>
        <fullName evidence="3">Lysozyme inhibitor LprI-like N-terminal domain-containing protein</fullName>
    </recommendedName>
</protein>
<dbReference type="PROSITE" id="PS51257">
    <property type="entry name" value="PROKAR_LIPOPROTEIN"/>
    <property type="match status" value="1"/>
</dbReference>